<organism evidence="1 2">
    <name type="scientific">Leyella stercorea DSM 18206</name>
    <dbReference type="NCBI Taxonomy" id="1002367"/>
    <lineage>
        <taxon>Bacteria</taxon>
        <taxon>Pseudomonadati</taxon>
        <taxon>Bacteroidota</taxon>
        <taxon>Bacteroidia</taxon>
        <taxon>Bacteroidales</taxon>
        <taxon>Prevotellaceae</taxon>
        <taxon>Leyella</taxon>
    </lineage>
</organism>
<dbReference type="RefSeq" id="WP_007899675.1">
    <property type="nucleotide sequence ID" value="NZ_JH379424.1"/>
</dbReference>
<dbReference type="HOGENOM" id="CLU_2873049_0_0_10"/>
<gene>
    <name evidence="1" type="ORF">HMPREF0673_01472</name>
</gene>
<dbReference type="AlphaFoldDB" id="G6AXW4"/>
<feature type="non-terminal residue" evidence="1">
    <location>
        <position position="1"/>
    </location>
</feature>
<name>G6AXW4_9BACT</name>
<evidence type="ECO:0000313" key="2">
    <source>
        <dbReference type="Proteomes" id="UP000004407"/>
    </source>
</evidence>
<dbReference type="EMBL" id="AFZZ01000129">
    <property type="protein sequence ID" value="EHJ40072.1"/>
    <property type="molecule type" value="Genomic_DNA"/>
</dbReference>
<dbReference type="PATRIC" id="fig|1002367.3.peg.1183"/>
<sequence>ALVSSAPTKQEVRRPSKKCTDSFVGAAETAAPPGASAPTVADICVDRCGHLRRPMQTSASTDA</sequence>
<accession>G6AXW4</accession>
<proteinExistence type="predicted"/>
<dbReference type="GeneID" id="78338496"/>
<reference evidence="1 2" key="1">
    <citation type="submission" date="2011-08" db="EMBL/GenBank/DDBJ databases">
        <authorList>
            <person name="Weinstock G."/>
            <person name="Sodergren E."/>
            <person name="Clifton S."/>
            <person name="Fulton L."/>
            <person name="Fulton B."/>
            <person name="Courtney L."/>
            <person name="Fronick C."/>
            <person name="Harrison M."/>
            <person name="Strong C."/>
            <person name="Farmer C."/>
            <person name="Delahaunty K."/>
            <person name="Markovic C."/>
            <person name="Hall O."/>
            <person name="Minx P."/>
            <person name="Tomlinson C."/>
            <person name="Mitreva M."/>
            <person name="Hou S."/>
            <person name="Chen J."/>
            <person name="Wollam A."/>
            <person name="Pepin K.H."/>
            <person name="Johnson M."/>
            <person name="Bhonagiri V."/>
            <person name="Zhang X."/>
            <person name="Suruliraj S."/>
            <person name="Warren W."/>
            <person name="Chinwalla A."/>
            <person name="Mardis E.R."/>
            <person name="Wilson R.K."/>
        </authorList>
    </citation>
    <scope>NUCLEOTIDE SEQUENCE [LARGE SCALE GENOMIC DNA]</scope>
    <source>
        <strain evidence="1 2">DSM 18206</strain>
    </source>
</reference>
<evidence type="ECO:0000313" key="1">
    <source>
        <dbReference type="EMBL" id="EHJ40072.1"/>
    </source>
</evidence>
<comment type="caution">
    <text evidence="1">The sequence shown here is derived from an EMBL/GenBank/DDBJ whole genome shotgun (WGS) entry which is preliminary data.</text>
</comment>
<dbReference type="Proteomes" id="UP000004407">
    <property type="component" value="Unassembled WGS sequence"/>
</dbReference>
<protein>
    <submittedName>
        <fullName evidence="1">Uncharacterized protein</fullName>
    </submittedName>
</protein>